<proteinExistence type="predicted"/>
<organism evidence="1 2">
    <name type="scientific">Babjeviella inositovora NRRL Y-12698</name>
    <dbReference type="NCBI Taxonomy" id="984486"/>
    <lineage>
        <taxon>Eukaryota</taxon>
        <taxon>Fungi</taxon>
        <taxon>Dikarya</taxon>
        <taxon>Ascomycota</taxon>
        <taxon>Saccharomycotina</taxon>
        <taxon>Pichiomycetes</taxon>
        <taxon>Serinales incertae sedis</taxon>
        <taxon>Babjeviella</taxon>
    </lineage>
</organism>
<keyword evidence="2" id="KW-1185">Reference proteome</keyword>
<dbReference type="EMBL" id="KV454433">
    <property type="protein sequence ID" value="ODQ79083.1"/>
    <property type="molecule type" value="Genomic_DNA"/>
</dbReference>
<accession>A0A1E3QN26</accession>
<reference evidence="2" key="1">
    <citation type="submission" date="2016-05" db="EMBL/GenBank/DDBJ databases">
        <title>Comparative genomics of biotechnologically important yeasts.</title>
        <authorList>
            <consortium name="DOE Joint Genome Institute"/>
            <person name="Riley R."/>
            <person name="Haridas S."/>
            <person name="Wolfe K.H."/>
            <person name="Lopes M.R."/>
            <person name="Hittinger C.T."/>
            <person name="Goker M."/>
            <person name="Salamov A."/>
            <person name="Wisecaver J."/>
            <person name="Long T.M."/>
            <person name="Aerts A.L."/>
            <person name="Barry K."/>
            <person name="Choi C."/>
            <person name="Clum A."/>
            <person name="Coughlan A.Y."/>
            <person name="Deshpande S."/>
            <person name="Douglass A.P."/>
            <person name="Hanson S.J."/>
            <person name="Klenk H.-P."/>
            <person name="Labutti K."/>
            <person name="Lapidus A."/>
            <person name="Lindquist E."/>
            <person name="Lipzen A."/>
            <person name="Meier-Kolthoff J.P."/>
            <person name="Ohm R.A."/>
            <person name="Otillar R.P."/>
            <person name="Pangilinan J."/>
            <person name="Peng Y."/>
            <person name="Rokas A."/>
            <person name="Rosa C.A."/>
            <person name="Scheuner C."/>
            <person name="Sibirny A.A."/>
            <person name="Slot J.C."/>
            <person name="Stielow J.B."/>
            <person name="Sun H."/>
            <person name="Kurtzman C.P."/>
            <person name="Blackwell M."/>
            <person name="Grigoriev I.V."/>
            <person name="Jeffries T.W."/>
        </authorList>
    </citation>
    <scope>NUCLEOTIDE SEQUENCE [LARGE SCALE GENOMIC DNA]</scope>
    <source>
        <strain evidence="2">NRRL Y-12698</strain>
    </source>
</reference>
<name>A0A1E3QN26_9ASCO</name>
<dbReference type="AlphaFoldDB" id="A0A1E3QN26"/>
<dbReference type="GeneID" id="30145049"/>
<evidence type="ECO:0000313" key="1">
    <source>
        <dbReference type="EMBL" id="ODQ79083.1"/>
    </source>
</evidence>
<gene>
    <name evidence="1" type="ORF">BABINDRAFT_147872</name>
</gene>
<dbReference type="RefSeq" id="XP_018984411.1">
    <property type="nucleotide sequence ID" value="XM_019127196.1"/>
</dbReference>
<protein>
    <submittedName>
        <fullName evidence="1">Uncharacterized protein</fullName>
    </submittedName>
</protein>
<sequence>MSIINNFLFSNSPAYSIRWGLFEEYQYDLTMAALDNVLNFGLQASSQLYHKVKSWGGLEFNVVSLGATEMGYFPGD</sequence>
<dbReference type="Proteomes" id="UP000094336">
    <property type="component" value="Unassembled WGS sequence"/>
</dbReference>
<evidence type="ECO:0000313" key="2">
    <source>
        <dbReference type="Proteomes" id="UP000094336"/>
    </source>
</evidence>